<organism evidence="7 8">
    <name type="scientific">Oryctolagus cuniculus</name>
    <name type="common">Rabbit</name>
    <dbReference type="NCBI Taxonomy" id="9986"/>
    <lineage>
        <taxon>Eukaryota</taxon>
        <taxon>Metazoa</taxon>
        <taxon>Chordata</taxon>
        <taxon>Craniata</taxon>
        <taxon>Vertebrata</taxon>
        <taxon>Euteleostomi</taxon>
        <taxon>Mammalia</taxon>
        <taxon>Eutheria</taxon>
        <taxon>Euarchontoglires</taxon>
        <taxon>Glires</taxon>
        <taxon>Lagomorpha</taxon>
        <taxon>Leporidae</taxon>
        <taxon>Oryctolagus</taxon>
    </lineage>
</organism>
<reference evidence="7" key="2">
    <citation type="submission" date="2025-08" db="UniProtKB">
        <authorList>
            <consortium name="Ensembl"/>
        </authorList>
    </citation>
    <scope>IDENTIFICATION</scope>
    <source>
        <strain evidence="7">Thorbecke</strain>
    </source>
</reference>
<reference evidence="7 8" key="1">
    <citation type="journal article" date="2011" name="Nature">
        <title>A high-resolution map of human evolutionary constraint using 29 mammals.</title>
        <authorList>
            <person name="Lindblad-Toh K."/>
            <person name="Garber M."/>
            <person name="Zuk O."/>
            <person name="Lin M.F."/>
            <person name="Parker B.J."/>
            <person name="Washietl S."/>
            <person name="Kheradpour P."/>
            <person name="Ernst J."/>
            <person name="Jordan G."/>
            <person name="Mauceli E."/>
            <person name="Ward L.D."/>
            <person name="Lowe C.B."/>
            <person name="Holloway A.K."/>
            <person name="Clamp M."/>
            <person name="Gnerre S."/>
            <person name="Alfoldi J."/>
            <person name="Beal K."/>
            <person name="Chang J."/>
            <person name="Clawson H."/>
            <person name="Cuff J."/>
            <person name="Di Palma F."/>
            <person name="Fitzgerald S."/>
            <person name="Flicek P."/>
            <person name="Guttman M."/>
            <person name="Hubisz M.J."/>
            <person name="Jaffe D.B."/>
            <person name="Jungreis I."/>
            <person name="Kent W.J."/>
            <person name="Kostka D."/>
            <person name="Lara M."/>
            <person name="Martins A.L."/>
            <person name="Massingham T."/>
            <person name="Moltke I."/>
            <person name="Raney B.J."/>
            <person name="Rasmussen M.D."/>
            <person name="Robinson J."/>
            <person name="Stark A."/>
            <person name="Vilella A.J."/>
            <person name="Wen J."/>
            <person name="Xie X."/>
            <person name="Zody M.C."/>
            <person name="Baldwin J."/>
            <person name="Bloom T."/>
            <person name="Chin C.W."/>
            <person name="Heiman D."/>
            <person name="Nicol R."/>
            <person name="Nusbaum C."/>
            <person name="Young S."/>
            <person name="Wilkinson J."/>
            <person name="Worley K.C."/>
            <person name="Kovar C.L."/>
            <person name="Muzny D.M."/>
            <person name="Gibbs R.A."/>
            <person name="Cree A."/>
            <person name="Dihn H.H."/>
            <person name="Fowler G."/>
            <person name="Jhangiani S."/>
            <person name="Joshi V."/>
            <person name="Lee S."/>
            <person name="Lewis L.R."/>
            <person name="Nazareth L.V."/>
            <person name="Okwuonu G."/>
            <person name="Santibanez J."/>
            <person name="Warren W.C."/>
            <person name="Mardis E.R."/>
            <person name="Weinstock G.M."/>
            <person name="Wilson R.K."/>
            <person name="Delehaunty K."/>
            <person name="Dooling D."/>
            <person name="Fronik C."/>
            <person name="Fulton L."/>
            <person name="Fulton B."/>
            <person name="Graves T."/>
            <person name="Minx P."/>
            <person name="Sodergren E."/>
            <person name="Birney E."/>
            <person name="Margulies E.H."/>
            <person name="Herrero J."/>
            <person name="Green E.D."/>
            <person name="Haussler D."/>
            <person name="Siepel A."/>
            <person name="Goldman N."/>
            <person name="Pollard K.S."/>
            <person name="Pedersen J.S."/>
            <person name="Lander E.S."/>
            <person name="Kellis M."/>
        </authorList>
    </citation>
    <scope>NUCLEOTIDE SEQUENCE [LARGE SCALE GENOMIC DNA]</scope>
    <source>
        <strain evidence="7 8">Thorbecke inbred</strain>
    </source>
</reference>
<dbReference type="SUPFAM" id="SSF47113">
    <property type="entry name" value="Histone-fold"/>
    <property type="match status" value="1"/>
</dbReference>
<accession>A0A5F9D1R3</accession>
<dbReference type="GO" id="GO:0000786">
    <property type="term" value="C:nucleosome"/>
    <property type="evidence" value="ECO:0007669"/>
    <property type="project" value="UniProtKB-KW"/>
</dbReference>
<name>A0A5F9D1R3_RABIT</name>
<dbReference type="GO" id="GO:0046982">
    <property type="term" value="F:protein heterodimerization activity"/>
    <property type="evidence" value="ECO:0007669"/>
    <property type="project" value="InterPro"/>
</dbReference>
<evidence type="ECO:0000256" key="1">
    <source>
        <dbReference type="ARBA" id="ARBA00004286"/>
    </source>
</evidence>
<evidence type="ECO:0000256" key="3">
    <source>
        <dbReference type="ARBA" id="ARBA00022843"/>
    </source>
</evidence>
<dbReference type="Pfam" id="PF16211">
    <property type="entry name" value="Histone_H2A_C"/>
    <property type="match status" value="1"/>
</dbReference>
<evidence type="ECO:0000256" key="5">
    <source>
        <dbReference type="ARBA" id="ARBA00023269"/>
    </source>
</evidence>
<reference evidence="7" key="3">
    <citation type="submission" date="2025-09" db="UniProtKB">
        <authorList>
            <consortium name="Ensembl"/>
        </authorList>
    </citation>
    <scope>IDENTIFICATION</scope>
    <source>
        <strain evidence="7">Thorbecke</strain>
    </source>
</reference>
<dbReference type="Proteomes" id="UP000001811">
    <property type="component" value="Chromosome 13"/>
</dbReference>
<dbReference type="InterPro" id="IPR032454">
    <property type="entry name" value="Histone_H2A_C"/>
</dbReference>
<dbReference type="SMART" id="SM00414">
    <property type="entry name" value="H2A"/>
    <property type="match status" value="1"/>
</dbReference>
<keyword evidence="8" id="KW-1185">Reference proteome</keyword>
<dbReference type="InterPro" id="IPR002119">
    <property type="entry name" value="Histone_H2A"/>
</dbReference>
<evidence type="ECO:0000256" key="2">
    <source>
        <dbReference type="ARBA" id="ARBA00022454"/>
    </source>
</evidence>
<evidence type="ECO:0000259" key="6">
    <source>
        <dbReference type="Pfam" id="PF16211"/>
    </source>
</evidence>
<keyword evidence="2" id="KW-0158">Chromosome</keyword>
<dbReference type="GeneTree" id="ENSGT00900000140979"/>
<comment type="subcellular location">
    <subcellularLocation>
        <location evidence="1">Chromosome</location>
    </subcellularLocation>
</comment>
<dbReference type="PANTHER" id="PTHR23430">
    <property type="entry name" value="HISTONE H2A"/>
    <property type="match status" value="1"/>
</dbReference>
<dbReference type="EMBL" id="AAGW02002941">
    <property type="status" value="NOT_ANNOTATED_CDS"/>
    <property type="molecule type" value="Genomic_DNA"/>
</dbReference>
<sequence length="89" mass="9263">MIGGEAGEDSGKAKAKAVSCSQRAGAAILEHLTASKNLKAKYIIPCHLQLAIHGDEDLDSLIKATIVGGGLIPLIHKSLTGKKCQQKTT</sequence>
<dbReference type="GO" id="GO:0003677">
    <property type="term" value="F:DNA binding"/>
    <property type="evidence" value="ECO:0007669"/>
    <property type="project" value="UniProtKB-KW"/>
</dbReference>
<keyword evidence="4" id="KW-0238">DNA-binding</keyword>
<protein>
    <recommendedName>
        <fullName evidence="6">Histone H2A C-terminal domain-containing protein</fullName>
    </recommendedName>
</protein>
<evidence type="ECO:0000313" key="8">
    <source>
        <dbReference type="Proteomes" id="UP000001811"/>
    </source>
</evidence>
<evidence type="ECO:0000313" key="7">
    <source>
        <dbReference type="Ensembl" id="ENSOCUP00000039801.1"/>
    </source>
</evidence>
<dbReference type="Gene3D" id="1.10.20.10">
    <property type="entry name" value="Histone, subunit A"/>
    <property type="match status" value="1"/>
</dbReference>
<keyword evidence="3" id="KW-0832">Ubl conjugation</keyword>
<dbReference type="STRING" id="9986.ENSOCUP00000039801"/>
<keyword evidence="5" id="KW-0544">Nucleosome core</keyword>
<dbReference type="SMR" id="A0A5F9D1R3"/>
<dbReference type="GO" id="GO:0030527">
    <property type="term" value="F:structural constituent of chromatin"/>
    <property type="evidence" value="ECO:0007669"/>
    <property type="project" value="InterPro"/>
</dbReference>
<dbReference type="Ensembl" id="ENSOCUT00000040361.1">
    <property type="protein sequence ID" value="ENSOCUP00000039801.1"/>
    <property type="gene ID" value="ENSOCUG00000037536.1"/>
</dbReference>
<feature type="domain" description="Histone H2A C-terminal" evidence="6">
    <location>
        <begin position="56"/>
        <end position="87"/>
    </location>
</feature>
<dbReference type="InParanoid" id="A0A5F9D1R3"/>
<dbReference type="InterPro" id="IPR009072">
    <property type="entry name" value="Histone-fold"/>
</dbReference>
<dbReference type="AlphaFoldDB" id="A0A5F9D1R3"/>
<dbReference type="Bgee" id="ENSOCUG00000037536">
    <property type="expression patterns" value="Expressed in blood and 4 other cell types or tissues"/>
</dbReference>
<proteinExistence type="predicted"/>
<evidence type="ECO:0000256" key="4">
    <source>
        <dbReference type="ARBA" id="ARBA00023125"/>
    </source>
</evidence>